<feature type="region of interest" description="Disordered" evidence="1">
    <location>
        <begin position="83"/>
        <end position="105"/>
    </location>
</feature>
<organism evidence="2 3">
    <name type="scientific">Tanacetum coccineum</name>
    <dbReference type="NCBI Taxonomy" id="301880"/>
    <lineage>
        <taxon>Eukaryota</taxon>
        <taxon>Viridiplantae</taxon>
        <taxon>Streptophyta</taxon>
        <taxon>Embryophyta</taxon>
        <taxon>Tracheophyta</taxon>
        <taxon>Spermatophyta</taxon>
        <taxon>Magnoliopsida</taxon>
        <taxon>eudicotyledons</taxon>
        <taxon>Gunneridae</taxon>
        <taxon>Pentapetalae</taxon>
        <taxon>asterids</taxon>
        <taxon>campanulids</taxon>
        <taxon>Asterales</taxon>
        <taxon>Asteraceae</taxon>
        <taxon>Asteroideae</taxon>
        <taxon>Anthemideae</taxon>
        <taxon>Anthemidinae</taxon>
        <taxon>Tanacetum</taxon>
    </lineage>
</organism>
<evidence type="ECO:0000313" key="2">
    <source>
        <dbReference type="EMBL" id="GJU07635.1"/>
    </source>
</evidence>
<dbReference type="EMBL" id="BQNB010021559">
    <property type="protein sequence ID" value="GJU07635.1"/>
    <property type="molecule type" value="Genomic_DNA"/>
</dbReference>
<comment type="caution">
    <text evidence="2">The sequence shown here is derived from an EMBL/GenBank/DDBJ whole genome shotgun (WGS) entry which is preliminary data.</text>
</comment>
<accession>A0ABQ5J538</accession>
<sequence length="105" mass="11587">MQLTICEDNSESKSDVGGDSDDGSEVAAQSHSQGVMNVMNSVGYASDDHVDDNACINVWTELEDKIRLGMQFETQCKSVHREDSDESFTVVEDSDKEEILNDLPL</sequence>
<reference evidence="2" key="2">
    <citation type="submission" date="2022-01" db="EMBL/GenBank/DDBJ databases">
        <authorList>
            <person name="Yamashiro T."/>
            <person name="Shiraishi A."/>
            <person name="Satake H."/>
            <person name="Nakayama K."/>
        </authorList>
    </citation>
    <scope>NUCLEOTIDE SEQUENCE</scope>
</reference>
<evidence type="ECO:0000313" key="3">
    <source>
        <dbReference type="Proteomes" id="UP001151760"/>
    </source>
</evidence>
<name>A0ABQ5J538_9ASTR</name>
<dbReference type="Proteomes" id="UP001151760">
    <property type="component" value="Unassembled WGS sequence"/>
</dbReference>
<gene>
    <name evidence="2" type="ORF">Tco_1124065</name>
</gene>
<protein>
    <submittedName>
        <fullName evidence="2">Uncharacterized protein</fullName>
    </submittedName>
</protein>
<evidence type="ECO:0000256" key="1">
    <source>
        <dbReference type="SAM" id="MobiDB-lite"/>
    </source>
</evidence>
<keyword evidence="3" id="KW-1185">Reference proteome</keyword>
<proteinExistence type="predicted"/>
<feature type="region of interest" description="Disordered" evidence="1">
    <location>
        <begin position="1"/>
        <end position="30"/>
    </location>
</feature>
<reference evidence="2" key="1">
    <citation type="journal article" date="2022" name="Int. J. Mol. Sci.">
        <title>Draft Genome of Tanacetum Coccineum: Genomic Comparison of Closely Related Tanacetum-Family Plants.</title>
        <authorList>
            <person name="Yamashiro T."/>
            <person name="Shiraishi A."/>
            <person name="Nakayama K."/>
            <person name="Satake H."/>
        </authorList>
    </citation>
    <scope>NUCLEOTIDE SEQUENCE</scope>
</reference>